<name>A0ABW8BRL3_9GAMM</name>
<sequence length="42" mass="4418">MDGVIIFLFGVLAGMFLAVASAVLAFCGSEEGPDNQEEGEPW</sequence>
<gene>
    <name evidence="1" type="ORF">ACIGG6_02510</name>
</gene>
<dbReference type="EMBL" id="JBITWC010000003">
    <property type="protein sequence ID" value="MFI8748867.1"/>
    <property type="molecule type" value="Genomic_DNA"/>
</dbReference>
<evidence type="ECO:0000313" key="2">
    <source>
        <dbReference type="Proteomes" id="UP001614338"/>
    </source>
</evidence>
<organism evidence="1 2">
    <name type="scientific">Vreelandella lionensis</name>
    <dbReference type="NCBI Taxonomy" id="1144478"/>
    <lineage>
        <taxon>Bacteria</taxon>
        <taxon>Pseudomonadati</taxon>
        <taxon>Pseudomonadota</taxon>
        <taxon>Gammaproteobacteria</taxon>
        <taxon>Oceanospirillales</taxon>
        <taxon>Halomonadaceae</taxon>
        <taxon>Vreelandella</taxon>
    </lineage>
</organism>
<accession>A0ABW8BRL3</accession>
<proteinExistence type="predicted"/>
<comment type="caution">
    <text evidence="1">The sequence shown here is derived from an EMBL/GenBank/DDBJ whole genome shotgun (WGS) entry which is preliminary data.</text>
</comment>
<reference evidence="1 2" key="1">
    <citation type="submission" date="2024-10" db="EMBL/GenBank/DDBJ databases">
        <title>The Natural Products Discovery Center: Release of the First 8490 Sequenced Strains for Exploring Actinobacteria Biosynthetic Diversity.</title>
        <authorList>
            <person name="Kalkreuter E."/>
            <person name="Kautsar S.A."/>
            <person name="Yang D."/>
            <person name="Bader C.D."/>
            <person name="Teijaro C.N."/>
            <person name="Fluegel L."/>
            <person name="Davis C.M."/>
            <person name="Simpson J.R."/>
            <person name="Lauterbach L."/>
            <person name="Steele A.D."/>
            <person name="Gui C."/>
            <person name="Meng S."/>
            <person name="Li G."/>
            <person name="Viehrig K."/>
            <person name="Ye F."/>
            <person name="Su P."/>
            <person name="Kiefer A.F."/>
            <person name="Nichols A."/>
            <person name="Cepeda A.J."/>
            <person name="Yan W."/>
            <person name="Fan B."/>
            <person name="Jiang Y."/>
            <person name="Adhikari A."/>
            <person name="Zheng C.-J."/>
            <person name="Schuster L."/>
            <person name="Cowan T.M."/>
            <person name="Smanski M.J."/>
            <person name="Chevrette M.G."/>
            <person name="De Carvalho L.P.S."/>
            <person name="Shen B."/>
        </authorList>
    </citation>
    <scope>NUCLEOTIDE SEQUENCE [LARGE SCALE GENOMIC DNA]</scope>
    <source>
        <strain evidence="1 2">NPDC077409</strain>
    </source>
</reference>
<dbReference type="RefSeq" id="WP_399841922.1">
    <property type="nucleotide sequence ID" value="NZ_JBITWC010000003.1"/>
</dbReference>
<evidence type="ECO:0008006" key="3">
    <source>
        <dbReference type="Google" id="ProtNLM"/>
    </source>
</evidence>
<protein>
    <recommendedName>
        <fullName evidence="3">NADH dehydrogenase subunit 6</fullName>
    </recommendedName>
</protein>
<dbReference type="Proteomes" id="UP001614338">
    <property type="component" value="Unassembled WGS sequence"/>
</dbReference>
<keyword evidence="2" id="KW-1185">Reference proteome</keyword>
<evidence type="ECO:0000313" key="1">
    <source>
        <dbReference type="EMBL" id="MFI8748867.1"/>
    </source>
</evidence>